<feature type="repeat" description="ANK" evidence="3">
    <location>
        <begin position="432"/>
        <end position="464"/>
    </location>
</feature>
<evidence type="ECO:0000256" key="2">
    <source>
        <dbReference type="ARBA" id="ARBA00023043"/>
    </source>
</evidence>
<dbReference type="InterPro" id="IPR050745">
    <property type="entry name" value="Multifunctional_regulatory"/>
</dbReference>
<dbReference type="SMART" id="SM00248">
    <property type="entry name" value="ANK"/>
    <property type="match status" value="4"/>
</dbReference>
<dbReference type="Gene3D" id="1.25.40.20">
    <property type="entry name" value="Ankyrin repeat-containing domain"/>
    <property type="match status" value="2"/>
</dbReference>
<accession>A0A511DGX0</accession>
<evidence type="ECO:0000313" key="4">
    <source>
        <dbReference type="EMBL" id="GEL24036.1"/>
    </source>
</evidence>
<dbReference type="PANTHER" id="PTHR24189">
    <property type="entry name" value="MYOTROPHIN"/>
    <property type="match status" value="1"/>
</dbReference>
<evidence type="ECO:0000256" key="1">
    <source>
        <dbReference type="ARBA" id="ARBA00022737"/>
    </source>
</evidence>
<dbReference type="Pfam" id="PF13637">
    <property type="entry name" value="Ank_4"/>
    <property type="match status" value="1"/>
</dbReference>
<name>A0A511DGX0_9PSEU</name>
<dbReference type="PANTHER" id="PTHR24189:SF50">
    <property type="entry name" value="ANKYRIN REPEAT AND SOCS BOX PROTEIN 2"/>
    <property type="match status" value="1"/>
</dbReference>
<keyword evidence="2 3" id="KW-0040">ANK repeat</keyword>
<keyword evidence="1" id="KW-0677">Repeat</keyword>
<dbReference type="InterPro" id="IPR036770">
    <property type="entry name" value="Ankyrin_rpt-contain_sf"/>
</dbReference>
<keyword evidence="5" id="KW-1185">Reference proteome</keyword>
<dbReference type="EMBL" id="BJVJ01000027">
    <property type="protein sequence ID" value="GEL24036.1"/>
    <property type="molecule type" value="Genomic_DNA"/>
</dbReference>
<dbReference type="PROSITE" id="PS50297">
    <property type="entry name" value="ANK_REP_REGION"/>
    <property type="match status" value="1"/>
</dbReference>
<comment type="caution">
    <text evidence="4">The sequence shown here is derived from an EMBL/GenBank/DDBJ whole genome shotgun (WGS) entry which is preliminary data.</text>
</comment>
<reference evidence="4 5" key="1">
    <citation type="submission" date="2019-07" db="EMBL/GenBank/DDBJ databases">
        <title>Whole genome shotgun sequence of Pseudonocardia sulfidoxydans NBRC 16205.</title>
        <authorList>
            <person name="Hosoyama A."/>
            <person name="Uohara A."/>
            <person name="Ohji S."/>
            <person name="Ichikawa N."/>
        </authorList>
    </citation>
    <scope>NUCLEOTIDE SEQUENCE [LARGE SCALE GENOMIC DNA]</scope>
    <source>
        <strain evidence="4 5">NBRC 16205</strain>
    </source>
</reference>
<dbReference type="PROSITE" id="PS50088">
    <property type="entry name" value="ANK_REPEAT"/>
    <property type="match status" value="1"/>
</dbReference>
<evidence type="ECO:0000313" key="5">
    <source>
        <dbReference type="Proteomes" id="UP000321685"/>
    </source>
</evidence>
<dbReference type="RefSeq" id="WP_222596268.1">
    <property type="nucleotide sequence ID" value="NZ_BJVJ01000027.1"/>
</dbReference>
<sequence>MPTPVPLPQDPDLGQLRLRARELSRAARAGDARALELVARWAPDRAGGDVPLHLAQLVLARMHGFDGWPPLVRHVETVLRLTWVPPTGDAPAGADPVDDFLSLACLRYDGDDPAHVRAAAALLGAHPELGSASVHAAAATADVAALRRLAGPDTADREGGPNRWPPLMYLAYARHDPRIDVASVVEAATILLDHGADPDAGRLWHGLPSPFTVLTGVFGEGEGGPVAQPRHPAEQPLATLLLERGADPNDAQTLYNRMFGADDAHLELLFAHGLGRGDGGVWQARLGHTLPTPARMLADQLDWAVLHGMTARVELLARNGVGAEGGRRPADTSVVGTAARLGYPDIVDVLVAHGARRPELTPVDALLAAALSGDAAAVAAAPAGVRAQVVAEHAGAVVVAAADGRPRAVELLLELGVPVDTSGRGDAGGHERWNTALHEAAFRGDEPLAALLLDRGADPTLRDARFDATPAGWAEHAGHTRLAAVLSERESGRRPR</sequence>
<evidence type="ECO:0000256" key="3">
    <source>
        <dbReference type="PROSITE-ProRule" id="PRU00023"/>
    </source>
</evidence>
<dbReference type="SUPFAM" id="SSF48403">
    <property type="entry name" value="Ankyrin repeat"/>
    <property type="match status" value="1"/>
</dbReference>
<dbReference type="InterPro" id="IPR002110">
    <property type="entry name" value="Ankyrin_rpt"/>
</dbReference>
<gene>
    <name evidence="4" type="ORF">PSU4_29900</name>
</gene>
<proteinExistence type="predicted"/>
<organism evidence="4 5">
    <name type="scientific">Pseudonocardia sulfidoxydans NBRC 16205</name>
    <dbReference type="NCBI Taxonomy" id="1223511"/>
    <lineage>
        <taxon>Bacteria</taxon>
        <taxon>Bacillati</taxon>
        <taxon>Actinomycetota</taxon>
        <taxon>Actinomycetes</taxon>
        <taxon>Pseudonocardiales</taxon>
        <taxon>Pseudonocardiaceae</taxon>
        <taxon>Pseudonocardia</taxon>
    </lineage>
</organism>
<protein>
    <submittedName>
        <fullName evidence="4">Uncharacterized protein</fullName>
    </submittedName>
</protein>
<dbReference type="Proteomes" id="UP000321685">
    <property type="component" value="Unassembled WGS sequence"/>
</dbReference>
<dbReference type="AlphaFoldDB" id="A0A511DGX0"/>